<evidence type="ECO:0000313" key="1">
    <source>
        <dbReference type="EMBL" id="PWN05559.1"/>
    </source>
</evidence>
<dbReference type="AlphaFoldDB" id="A0A316TQN7"/>
<evidence type="ECO:0000313" key="2">
    <source>
        <dbReference type="Proteomes" id="UP000245533"/>
    </source>
</evidence>
<reference evidence="1 2" key="1">
    <citation type="submission" date="2018-05" db="EMBL/GenBank/DDBJ databases">
        <title>Rhodohalobacter halophilus gen. nov., sp. nov., a moderately halophilic member of the family Balneolaceae.</title>
        <authorList>
            <person name="Liu Z.-W."/>
        </authorList>
    </citation>
    <scope>NUCLEOTIDE SEQUENCE [LARGE SCALE GENOMIC DNA]</scope>
    <source>
        <strain evidence="1 2">8A47</strain>
    </source>
</reference>
<dbReference type="OrthoDB" id="1523839at2"/>
<evidence type="ECO:0008006" key="3">
    <source>
        <dbReference type="Google" id="ProtNLM"/>
    </source>
</evidence>
<name>A0A316TQN7_9BACT</name>
<dbReference type="RefSeq" id="WP_109647587.1">
    <property type="nucleotide sequence ID" value="NZ_QGGB01000009.1"/>
</dbReference>
<keyword evidence="2" id="KW-1185">Reference proteome</keyword>
<dbReference type="EMBL" id="QGGB01000009">
    <property type="protein sequence ID" value="PWN05559.1"/>
    <property type="molecule type" value="Genomic_DNA"/>
</dbReference>
<protein>
    <recommendedName>
        <fullName evidence="3">Long-subunit fatty acid transport protein</fullName>
    </recommendedName>
</protein>
<proteinExistence type="predicted"/>
<comment type="caution">
    <text evidence="1">The sequence shown here is derived from an EMBL/GenBank/DDBJ whole genome shotgun (WGS) entry which is preliminary data.</text>
</comment>
<gene>
    <name evidence="1" type="ORF">DDZ15_13215</name>
</gene>
<dbReference type="Proteomes" id="UP000245533">
    <property type="component" value="Unassembled WGS sequence"/>
</dbReference>
<accession>A0A316TQN7</accession>
<organism evidence="1 2">
    <name type="scientific">Rhodohalobacter mucosus</name>
    <dbReference type="NCBI Taxonomy" id="2079485"/>
    <lineage>
        <taxon>Bacteria</taxon>
        <taxon>Pseudomonadati</taxon>
        <taxon>Balneolota</taxon>
        <taxon>Balneolia</taxon>
        <taxon>Balneolales</taxon>
        <taxon>Balneolaceae</taxon>
        <taxon>Rhodohalobacter</taxon>
    </lineage>
</organism>
<sequence length="441" mass="48519">MRLISAIFFFTVVIASFLLPENSSAQARDLASSGSFYSGFGFGLPVDVKSPYTDGMGVAGVSTFTNMTTSTANPAHWGLIGFTQGNLTLSMNGFRATDRNSSAENALLAFKNFQLVIPVLRNRLGVSASFTPLTRSNFEVFEEGNFDPLDVSSQTDDVNFISNIAGTGGINRFEIGMGLRLTENLSAGYGFSANLLAQQQESTVAFSDARYASILTNRDLSGYGYGHRFGLFMFKEDLFNEDDQLSVGASVNLPVTIDATRTISTFRTVENQRTLIELNEGSPDRNGTVTLPLEFNAGLTYNLSRFVNVTAEMLMQEWDEARYSYSAQQEAYYKNRVKTGLGVQYHPYRDEQADGLLSGLKYSFGTSYDTGHLSINGNDIETILFNAGIGVISTRSSSSIDLNFHYGIRGTQSSDLVKENIWGFTLSLNLAEFMFVRPKFQ</sequence>